<feature type="region of interest" description="Disordered" evidence="1">
    <location>
        <begin position="422"/>
        <end position="443"/>
    </location>
</feature>
<feature type="region of interest" description="Disordered" evidence="1">
    <location>
        <begin position="504"/>
        <end position="537"/>
    </location>
</feature>
<feature type="compositionally biased region" description="Low complexity" evidence="1">
    <location>
        <begin position="60"/>
        <end position="73"/>
    </location>
</feature>
<dbReference type="EMBL" id="HBFC01006869">
    <property type="protein sequence ID" value="CAD8701183.1"/>
    <property type="molecule type" value="Transcribed_RNA"/>
</dbReference>
<evidence type="ECO:0000256" key="1">
    <source>
        <dbReference type="SAM" id="MobiDB-lite"/>
    </source>
</evidence>
<dbReference type="AlphaFoldDB" id="A0A7S0SBE5"/>
<feature type="region of interest" description="Disordered" evidence="1">
    <location>
        <begin position="1"/>
        <end position="83"/>
    </location>
</feature>
<name>A0A7S0SBE5_9CHLO</name>
<accession>A0A7S0SBE5</accession>
<feature type="compositionally biased region" description="Low complexity" evidence="1">
    <location>
        <begin position="1"/>
        <end position="16"/>
    </location>
</feature>
<evidence type="ECO:0000313" key="2">
    <source>
        <dbReference type="EMBL" id="CAD8701183.1"/>
    </source>
</evidence>
<organism evidence="2">
    <name type="scientific">Mantoniella antarctica</name>
    <dbReference type="NCBI Taxonomy" id="81844"/>
    <lineage>
        <taxon>Eukaryota</taxon>
        <taxon>Viridiplantae</taxon>
        <taxon>Chlorophyta</taxon>
        <taxon>Mamiellophyceae</taxon>
        <taxon>Mamiellales</taxon>
        <taxon>Mamiellaceae</taxon>
        <taxon>Mantoniella</taxon>
    </lineage>
</organism>
<gene>
    <name evidence="2" type="ORF">MANT1106_LOCUS3865</name>
</gene>
<sequence>MSAMAGRRMSMRADASLASWPSNYHHPHHGQSQPQRQREHEHQHQLPPAADETNEASRLASENTASTSAAASAHNGSRAINTPGLVPRVLGWGDARDPLSPAPAMSASAMGGNIPHTFGHGSWLRSPQAPKHRPRHPLPGGGEYSELEEAGTGGSRSYNLATPAAWRPAPGEGDPALKPLALHEALHSREVRAMTHARARDPETRAAAVRVYGDGLRRGFSAAHGERGAEVMSPWGGAAATSGRMFLRAGAVEALAVSSVHESDDWEGGGNQGFGFIERRIFPPPQPPMTDAEAEAAARHPGRVRRVVRDDFDGRHGHGDYRPHTPETTTSTLLTESSLVISKHQYASRYMGKVLGGYGDAPQMDPSTGQVMTLDGAIRDAVDYAQCRARLFHDSVADQEEAGNRSMGRAVRTLMDAEEDRHAGGSGAWARGVGTSGAGPRVTQSQVAQVVNVVKEARRTSRAGVAGHRMAAGQPRMETVIMAATAAPEFRKHFWEVGGACGDAEDANAERDPDQIGGGGGTMRSRGRTPTGAFADDRRVSMSVRGFVV</sequence>
<reference evidence="2" key="1">
    <citation type="submission" date="2021-01" db="EMBL/GenBank/DDBJ databases">
        <authorList>
            <person name="Corre E."/>
            <person name="Pelletier E."/>
            <person name="Niang G."/>
            <person name="Scheremetjew M."/>
            <person name="Finn R."/>
            <person name="Kale V."/>
            <person name="Holt S."/>
            <person name="Cochrane G."/>
            <person name="Meng A."/>
            <person name="Brown T."/>
            <person name="Cohen L."/>
        </authorList>
    </citation>
    <scope>NUCLEOTIDE SEQUENCE</scope>
    <source>
        <strain evidence="2">SL-175</strain>
    </source>
</reference>
<feature type="region of interest" description="Disordered" evidence="1">
    <location>
        <begin position="121"/>
        <end position="175"/>
    </location>
</feature>
<protein>
    <submittedName>
        <fullName evidence="2">Uncharacterized protein</fullName>
    </submittedName>
</protein>
<proteinExistence type="predicted"/>